<dbReference type="OMA" id="CFEARED"/>
<evidence type="ECO:0000313" key="2">
    <source>
        <dbReference type="Proteomes" id="UP000694380"/>
    </source>
</evidence>
<proteinExistence type="predicted"/>
<reference evidence="1" key="2">
    <citation type="submission" date="2025-09" db="UniProtKB">
        <authorList>
            <consortium name="Ensembl"/>
        </authorList>
    </citation>
    <scope>IDENTIFICATION</scope>
</reference>
<keyword evidence="2" id="KW-1185">Reference proteome</keyword>
<name>A0A8C3HVG1_CHRPI</name>
<protein>
    <submittedName>
        <fullName evidence="1">Uncharacterized protein</fullName>
    </submittedName>
</protein>
<dbReference type="AlphaFoldDB" id="A0A8C3HVG1"/>
<dbReference type="Proteomes" id="UP000694380">
    <property type="component" value="Unplaced"/>
</dbReference>
<sequence length="56" mass="6362">RTEAKNATPENLLFSYKGILYPATLCSPETFQVLDSFEARNDDVILVAYPKNGNYY</sequence>
<reference evidence="1" key="1">
    <citation type="submission" date="2025-08" db="UniProtKB">
        <authorList>
            <consortium name="Ensembl"/>
        </authorList>
    </citation>
    <scope>IDENTIFICATION</scope>
</reference>
<dbReference type="GeneTree" id="ENSGT01060000251349"/>
<evidence type="ECO:0000313" key="1">
    <source>
        <dbReference type="Ensembl" id="ENSCPBP00000024210.1"/>
    </source>
</evidence>
<dbReference type="SUPFAM" id="SSF52540">
    <property type="entry name" value="P-loop containing nucleoside triphosphate hydrolases"/>
    <property type="match status" value="1"/>
</dbReference>
<dbReference type="Ensembl" id="ENSCPBT00000028520.1">
    <property type="protein sequence ID" value="ENSCPBP00000024210.1"/>
    <property type="gene ID" value="ENSCPBG00000017257.1"/>
</dbReference>
<accession>A0A8C3HVG1</accession>
<dbReference type="Gene3D" id="3.40.50.300">
    <property type="entry name" value="P-loop containing nucleotide triphosphate hydrolases"/>
    <property type="match status" value="1"/>
</dbReference>
<organism evidence="1 2">
    <name type="scientific">Chrysemys picta bellii</name>
    <name type="common">Western painted turtle</name>
    <name type="synonym">Emys bellii</name>
    <dbReference type="NCBI Taxonomy" id="8478"/>
    <lineage>
        <taxon>Eukaryota</taxon>
        <taxon>Metazoa</taxon>
        <taxon>Chordata</taxon>
        <taxon>Craniata</taxon>
        <taxon>Vertebrata</taxon>
        <taxon>Euteleostomi</taxon>
        <taxon>Archelosauria</taxon>
        <taxon>Testudinata</taxon>
        <taxon>Testudines</taxon>
        <taxon>Cryptodira</taxon>
        <taxon>Durocryptodira</taxon>
        <taxon>Testudinoidea</taxon>
        <taxon>Emydidae</taxon>
        <taxon>Chrysemys</taxon>
    </lineage>
</organism>
<dbReference type="InterPro" id="IPR027417">
    <property type="entry name" value="P-loop_NTPase"/>
</dbReference>